<dbReference type="EMBL" id="CAJNNV010026216">
    <property type="protein sequence ID" value="CAE8617586.1"/>
    <property type="molecule type" value="Genomic_DNA"/>
</dbReference>
<reference evidence="2" key="1">
    <citation type="submission" date="2021-02" db="EMBL/GenBank/DDBJ databases">
        <authorList>
            <person name="Dougan E. K."/>
            <person name="Rhodes N."/>
            <person name="Thang M."/>
            <person name="Chan C."/>
        </authorList>
    </citation>
    <scope>NUCLEOTIDE SEQUENCE</scope>
</reference>
<feature type="region of interest" description="Disordered" evidence="1">
    <location>
        <begin position="943"/>
        <end position="995"/>
    </location>
</feature>
<proteinExistence type="predicted"/>
<feature type="region of interest" description="Disordered" evidence="1">
    <location>
        <begin position="527"/>
        <end position="550"/>
    </location>
</feature>
<name>A0A813FVG5_POLGL</name>
<gene>
    <name evidence="2" type="ORF">PGLA1383_LOCUS35249</name>
</gene>
<evidence type="ECO:0000313" key="2">
    <source>
        <dbReference type="EMBL" id="CAE8617586.1"/>
    </source>
</evidence>
<sequence length="1035" mass="111872">MEEQAAALLASKDSGDRRHGLLLKAIASCPSYRGPAFAKVMARAGRHSSPSTGERYVRYNILVTLPSIDSEVVIAWATEPNPAFPGLSPSDRGFVHFAVISCGCLSLQRMRLYESREASEDTPMFAAASVLLDIKDLGLQESRLKPRLVPYTAKLFLQDSGSVELRVGAACLRWAGAAEARPSFQPLSCGYSIFGAALLTAESKSARIEFVDCKDEICAESGEAADGRGLGMGGMGGVGSEVYFIGTTPPPPEQHVLCTGQKSPGLEAAVEEPKEVEEEQEEELKTLPHTFADEFEEAVAKFHLCIPGTDPFGKQIVTVKRAQLARQAAAELSVALPEVLLCPLDPSLKGVTCLCGYISSCGYTNWCVVLALSNCAFFSLCCNLAIGYTMTPLPALRSGQGRSSSRSRPGEPILSGGLSSLLPLETSEAGSLARVLRRIMNAGQSLADDVDNCSEETSSWAPSSPPQVSASGLDVRPLHDARPLRSSSPQPADGAAGVFRTPTMMSQMFLKLKEEDHEAKRRMLNKKYESQEPLSAASAPSTPMLADTASASDCLTPSPVFCSTMGDIYEFANASISARKALKWMGTLCNVIRAWKLARANEEHLIDEASTRLETGLATSRLQPEPASIANAKKAAKGVSGPPDRHSRLSVTTVLPPSKVAVKEFDKRDTHLESIGNLYVELGDKGLRLSQAVREDAGAAKPGFMRNFREFDEGQLRNKLPALKRWQKWYESKYTSEQPCWPPSANAVSAFLSSVCEGGRPLQAVCSKEPVPPIDIIMLDRLLSLFMALQGSDSIFAATVLLLLSAPPFEWSSPLMPQPGRNPYAQLLLMPADLERKLGAPPTFVIPDMVIVGRRLAASSAIVARPMSLAKFTEIFQSLLRGFLIPAIECLTFTSYSLRRLLPTLADVFMMEPEHRAALGNWVEAPRGAAASSGTCGLRTLAPGYDDVERETRNGGWRPDEVQTTAPVDETPAEDSVSAATSSDNDEPPARDEQEPTLTAATILWFAQSDKASMHLAQKDVEYRAAETRFSKFLI</sequence>
<feature type="compositionally biased region" description="Basic and acidic residues" evidence="1">
    <location>
        <begin position="950"/>
        <end position="961"/>
    </location>
</feature>
<evidence type="ECO:0000313" key="3">
    <source>
        <dbReference type="Proteomes" id="UP000654075"/>
    </source>
</evidence>
<evidence type="ECO:0000256" key="1">
    <source>
        <dbReference type="SAM" id="MobiDB-lite"/>
    </source>
</evidence>
<organism evidence="2 3">
    <name type="scientific">Polarella glacialis</name>
    <name type="common">Dinoflagellate</name>
    <dbReference type="NCBI Taxonomy" id="89957"/>
    <lineage>
        <taxon>Eukaryota</taxon>
        <taxon>Sar</taxon>
        <taxon>Alveolata</taxon>
        <taxon>Dinophyceae</taxon>
        <taxon>Suessiales</taxon>
        <taxon>Suessiaceae</taxon>
        <taxon>Polarella</taxon>
    </lineage>
</organism>
<protein>
    <submittedName>
        <fullName evidence="2">Uncharacterized protein</fullName>
    </submittedName>
</protein>
<dbReference type="AlphaFoldDB" id="A0A813FVG5"/>
<feature type="region of interest" description="Disordered" evidence="1">
    <location>
        <begin position="449"/>
        <end position="473"/>
    </location>
</feature>
<keyword evidence="3" id="KW-1185">Reference proteome</keyword>
<feature type="compositionally biased region" description="Polar residues" evidence="1">
    <location>
        <begin position="455"/>
        <end position="470"/>
    </location>
</feature>
<comment type="caution">
    <text evidence="2">The sequence shown here is derived from an EMBL/GenBank/DDBJ whole genome shotgun (WGS) entry which is preliminary data.</text>
</comment>
<dbReference type="Proteomes" id="UP000654075">
    <property type="component" value="Unassembled WGS sequence"/>
</dbReference>
<accession>A0A813FVG5</accession>